<dbReference type="GO" id="GO:0005829">
    <property type="term" value="C:cytosol"/>
    <property type="evidence" value="ECO:0007669"/>
    <property type="project" value="TreeGrafter"/>
</dbReference>
<evidence type="ECO:0000256" key="8">
    <source>
        <dbReference type="RuleBase" id="RU363013"/>
    </source>
</evidence>
<evidence type="ECO:0000313" key="10">
    <source>
        <dbReference type="Proteomes" id="UP000179164"/>
    </source>
</evidence>
<feature type="binding site" evidence="7">
    <location>
        <begin position="10"/>
        <end position="12"/>
    </location>
    <ligand>
        <name>substrate</name>
    </ligand>
</feature>
<dbReference type="SUPFAM" id="SSF51351">
    <property type="entry name" value="Triosephosphate isomerase (TIM)"/>
    <property type="match status" value="1"/>
</dbReference>
<comment type="pathway">
    <text evidence="7 8">Carbohydrate biosynthesis; gluconeogenesis.</text>
</comment>
<comment type="catalytic activity">
    <reaction evidence="7 8">
        <text>D-glyceraldehyde 3-phosphate = dihydroxyacetone phosphate</text>
        <dbReference type="Rhea" id="RHEA:18585"/>
        <dbReference type="ChEBI" id="CHEBI:57642"/>
        <dbReference type="ChEBI" id="CHEBI:59776"/>
        <dbReference type="EC" id="5.3.1.1"/>
    </reaction>
</comment>
<keyword evidence="6 7" id="KW-0413">Isomerase</keyword>
<keyword evidence="3 7" id="KW-0312">Gluconeogenesis</keyword>
<accession>A0A1G2B719</accession>
<dbReference type="PANTHER" id="PTHR21139:SF42">
    <property type="entry name" value="TRIOSEPHOSPHATE ISOMERASE"/>
    <property type="match status" value="1"/>
</dbReference>
<dbReference type="AlphaFoldDB" id="A0A1G2B719"/>
<dbReference type="Proteomes" id="UP000179164">
    <property type="component" value="Unassembled WGS sequence"/>
</dbReference>
<sequence>MASHPIVVGNWKMNLNSKQTGELIMSVKKEASKHSSVSVIVAPSFTYLDSVGKILKGSKVQLAGQNMFWESEGAYTGEISAPMLMESGCSHVIIGHSERRKYLRETDHMIHRKMVQALECGLVPIVCIGETFEQRQQGIKDLVVMQQLQAIFGGLIPTEKQNIVIAYEPIWAVGTGQACDPNEARETIQVLKHALIDMYQEHVVQQNFVALYGGSVDHTTITQYVDGDIINGVLVGGASTRLDSMLGMIRAVDT</sequence>
<comment type="function">
    <text evidence="7">Involved in the gluconeogenesis. Catalyzes stereospecifically the conversion of dihydroxyacetone phosphate (DHAP) to D-glyceraldehyde-3-phosphate (G3P).</text>
</comment>
<protein>
    <recommendedName>
        <fullName evidence="7 8">Triosephosphate isomerase</fullName>
        <shortName evidence="7">TIM</shortName>
        <shortName evidence="7">TPI</shortName>
        <ecNumber evidence="7 8">5.3.1.1</ecNumber>
    </recommendedName>
    <alternativeName>
        <fullName evidence="7">Triose-phosphate isomerase</fullName>
    </alternativeName>
</protein>
<dbReference type="GO" id="GO:0004807">
    <property type="term" value="F:triose-phosphate isomerase activity"/>
    <property type="evidence" value="ECO:0007669"/>
    <property type="project" value="UniProtKB-UniRule"/>
</dbReference>
<dbReference type="FunFam" id="3.20.20.70:FF:000016">
    <property type="entry name" value="Triosephosphate isomerase"/>
    <property type="match status" value="1"/>
</dbReference>
<dbReference type="GO" id="GO:0006094">
    <property type="term" value="P:gluconeogenesis"/>
    <property type="evidence" value="ECO:0007669"/>
    <property type="project" value="UniProtKB-UniRule"/>
</dbReference>
<dbReference type="EMBL" id="MHKE01000008">
    <property type="protein sequence ID" value="OGY84409.1"/>
    <property type="molecule type" value="Genomic_DNA"/>
</dbReference>
<evidence type="ECO:0000256" key="4">
    <source>
        <dbReference type="ARBA" id="ARBA00022490"/>
    </source>
</evidence>
<evidence type="ECO:0000256" key="1">
    <source>
        <dbReference type="ARBA" id="ARBA00004680"/>
    </source>
</evidence>
<dbReference type="GO" id="GO:0019563">
    <property type="term" value="P:glycerol catabolic process"/>
    <property type="evidence" value="ECO:0007669"/>
    <property type="project" value="TreeGrafter"/>
</dbReference>
<comment type="caution">
    <text evidence="9">The sequence shown here is derived from an EMBL/GenBank/DDBJ whole genome shotgun (WGS) entry which is preliminary data.</text>
</comment>
<dbReference type="CDD" id="cd00311">
    <property type="entry name" value="TIM"/>
    <property type="match status" value="1"/>
</dbReference>
<dbReference type="InterPro" id="IPR013785">
    <property type="entry name" value="Aldolase_TIM"/>
</dbReference>
<dbReference type="PANTHER" id="PTHR21139">
    <property type="entry name" value="TRIOSEPHOSPHATE ISOMERASE"/>
    <property type="match status" value="1"/>
</dbReference>
<dbReference type="PROSITE" id="PS00171">
    <property type="entry name" value="TIM_1"/>
    <property type="match status" value="1"/>
</dbReference>
<dbReference type="EC" id="5.3.1.1" evidence="7 8"/>
<feature type="binding site" evidence="7">
    <location>
        <position position="174"/>
    </location>
    <ligand>
        <name>substrate</name>
    </ligand>
</feature>
<dbReference type="HAMAP" id="MF_00147_B">
    <property type="entry name" value="TIM_B"/>
    <property type="match status" value="1"/>
</dbReference>
<comment type="similarity">
    <text evidence="2 7 8">Belongs to the triosephosphate isomerase family.</text>
</comment>
<dbReference type="InterPro" id="IPR022896">
    <property type="entry name" value="TrioseP_Isoase_bac/euk"/>
</dbReference>
<gene>
    <name evidence="7" type="primary">tpiA</name>
    <name evidence="9" type="ORF">A2898_00390</name>
</gene>
<feature type="binding site" evidence="7">
    <location>
        <begin position="236"/>
        <end position="237"/>
    </location>
    <ligand>
        <name>substrate</name>
    </ligand>
</feature>
<dbReference type="STRING" id="1798543.A2898_00390"/>
<comment type="subunit">
    <text evidence="7 8">Homodimer.</text>
</comment>
<evidence type="ECO:0000256" key="2">
    <source>
        <dbReference type="ARBA" id="ARBA00007422"/>
    </source>
</evidence>
<dbReference type="GO" id="GO:0006096">
    <property type="term" value="P:glycolytic process"/>
    <property type="evidence" value="ECO:0007669"/>
    <property type="project" value="UniProtKB-UniRule"/>
</dbReference>
<dbReference type="InterPro" id="IPR000652">
    <property type="entry name" value="Triosephosphate_isomerase"/>
</dbReference>
<dbReference type="Pfam" id="PF00121">
    <property type="entry name" value="TIM"/>
    <property type="match status" value="1"/>
</dbReference>
<keyword evidence="4 7" id="KW-0963">Cytoplasm</keyword>
<feature type="binding site" evidence="7">
    <location>
        <position position="215"/>
    </location>
    <ligand>
        <name>substrate</name>
    </ligand>
</feature>
<dbReference type="PROSITE" id="PS51440">
    <property type="entry name" value="TIM_2"/>
    <property type="match status" value="1"/>
</dbReference>
<evidence type="ECO:0000313" key="9">
    <source>
        <dbReference type="EMBL" id="OGY84409.1"/>
    </source>
</evidence>
<feature type="active site" description="Proton acceptor" evidence="7">
    <location>
        <position position="168"/>
    </location>
</feature>
<dbReference type="UniPathway" id="UPA00138"/>
<dbReference type="InterPro" id="IPR020861">
    <property type="entry name" value="Triosephosphate_isomerase_AS"/>
</dbReference>
<feature type="active site" description="Electrophile" evidence="7">
    <location>
        <position position="96"/>
    </location>
</feature>
<dbReference type="UniPathway" id="UPA00109">
    <property type="reaction ID" value="UER00189"/>
</dbReference>
<name>A0A1G2B719_9BACT</name>
<evidence type="ECO:0000256" key="5">
    <source>
        <dbReference type="ARBA" id="ARBA00023152"/>
    </source>
</evidence>
<comment type="subcellular location">
    <subcellularLocation>
        <location evidence="7 8">Cytoplasm</location>
    </subcellularLocation>
</comment>
<evidence type="ECO:0000256" key="3">
    <source>
        <dbReference type="ARBA" id="ARBA00022432"/>
    </source>
</evidence>
<proteinExistence type="inferred from homology"/>
<evidence type="ECO:0000256" key="6">
    <source>
        <dbReference type="ARBA" id="ARBA00023235"/>
    </source>
</evidence>
<dbReference type="NCBIfam" id="TIGR00419">
    <property type="entry name" value="tim"/>
    <property type="match status" value="1"/>
</dbReference>
<reference evidence="9 10" key="1">
    <citation type="journal article" date="2016" name="Nat. Commun.">
        <title>Thousands of microbial genomes shed light on interconnected biogeochemical processes in an aquifer system.</title>
        <authorList>
            <person name="Anantharaman K."/>
            <person name="Brown C.T."/>
            <person name="Hug L.A."/>
            <person name="Sharon I."/>
            <person name="Castelle C.J."/>
            <person name="Probst A.J."/>
            <person name="Thomas B.C."/>
            <person name="Singh A."/>
            <person name="Wilkins M.J."/>
            <person name="Karaoz U."/>
            <person name="Brodie E.L."/>
            <person name="Williams K.H."/>
            <person name="Hubbard S.S."/>
            <person name="Banfield J.F."/>
        </authorList>
    </citation>
    <scope>NUCLEOTIDE SEQUENCE [LARGE SCALE GENOMIC DNA]</scope>
</reference>
<evidence type="ECO:0000256" key="7">
    <source>
        <dbReference type="HAMAP-Rule" id="MF_00147"/>
    </source>
</evidence>
<dbReference type="Gene3D" id="3.20.20.70">
    <property type="entry name" value="Aldolase class I"/>
    <property type="match status" value="1"/>
</dbReference>
<keyword evidence="5 7" id="KW-0324">Glycolysis</keyword>
<organism evidence="9 10">
    <name type="scientific">Candidatus Kerfeldbacteria bacterium RIFCSPLOWO2_01_FULL_48_11</name>
    <dbReference type="NCBI Taxonomy" id="1798543"/>
    <lineage>
        <taxon>Bacteria</taxon>
        <taxon>Candidatus Kerfeldiibacteriota</taxon>
    </lineage>
</organism>
<comment type="pathway">
    <text evidence="1 7 8">Carbohydrate degradation; glycolysis; D-glyceraldehyde 3-phosphate from glycerone phosphate: step 1/1.</text>
</comment>
<dbReference type="GO" id="GO:0046166">
    <property type="term" value="P:glyceraldehyde-3-phosphate biosynthetic process"/>
    <property type="evidence" value="ECO:0007669"/>
    <property type="project" value="TreeGrafter"/>
</dbReference>
<dbReference type="InterPro" id="IPR035990">
    <property type="entry name" value="TIM_sf"/>
</dbReference>